<dbReference type="Pfam" id="PF07591">
    <property type="entry name" value="PT-HINT"/>
    <property type="match status" value="1"/>
</dbReference>
<comment type="caution">
    <text evidence="3">The sequence shown here is derived from an EMBL/GenBank/DDBJ whole genome shotgun (WGS) entry which is preliminary data.</text>
</comment>
<keyword evidence="4" id="KW-1185">Reference proteome</keyword>
<feature type="compositionally biased region" description="Low complexity" evidence="1">
    <location>
        <begin position="1"/>
        <end position="27"/>
    </location>
</feature>
<dbReference type="InterPro" id="IPR003587">
    <property type="entry name" value="Hint_dom_N"/>
</dbReference>
<feature type="domain" description="Hint" evidence="2">
    <location>
        <begin position="48"/>
        <end position="161"/>
    </location>
</feature>
<dbReference type="SMART" id="SM00306">
    <property type="entry name" value="HintN"/>
    <property type="match status" value="1"/>
</dbReference>
<name>A0ABU3J2F5_9ACTN</name>
<dbReference type="Gene3D" id="2.170.16.10">
    <property type="entry name" value="Hedgehog/Intein (Hint) domain"/>
    <property type="match status" value="1"/>
</dbReference>
<dbReference type="RefSeq" id="WP_346083208.1">
    <property type="nucleotide sequence ID" value="NZ_BAAAGV010000020.1"/>
</dbReference>
<dbReference type="CDD" id="cd00081">
    <property type="entry name" value="Hint"/>
    <property type="match status" value="1"/>
</dbReference>
<evidence type="ECO:0000313" key="3">
    <source>
        <dbReference type="EMBL" id="MDT6969244.1"/>
    </source>
</evidence>
<sequence>MGAADRLVDAAADAVKGGGKNAPSAKPKAAKPKPKKTADKPAPKKQAGGCKVKPKNNFVPGTKVLMADGSAKNIEDLKEGEYVLASDPETGNLQAREITDTRDHSGVKHLITLTVDPGGKDGDAKPETITATDEHPFWLPDFGKWVDAQDLEPGMWLQTAAGTWVQVTVVWRLNAGKDAGRRVEVDGGPTDGWIVEAKWTGNEHQWRSSPHHPSNYFNESNVVDQASRLLDLDAGLGGKGVRYAVSNAEGAAFFRAVLREWLVP</sequence>
<proteinExistence type="predicted"/>
<accession>A0ABU3J2F5</accession>
<dbReference type="EMBL" id="JASKMB010000003">
    <property type="protein sequence ID" value="MDT6969244.1"/>
    <property type="molecule type" value="Genomic_DNA"/>
</dbReference>
<gene>
    <name evidence="3" type="ORF">QNO05_05140</name>
</gene>
<dbReference type="Proteomes" id="UP001257895">
    <property type="component" value="Unassembled WGS sequence"/>
</dbReference>
<evidence type="ECO:0000259" key="2">
    <source>
        <dbReference type="SMART" id="SM00306"/>
    </source>
</evidence>
<reference evidence="3 4" key="1">
    <citation type="submission" date="2023-05" db="EMBL/GenBank/DDBJ databases">
        <title>Streptomyces fuscus sp. nov., a brown-black pigment producing actinomyces isolated from dry sand of Sea duck farm.</title>
        <authorList>
            <person name="Xie J."/>
            <person name="Shen N."/>
        </authorList>
    </citation>
    <scope>NUCLEOTIDE SEQUENCE [LARGE SCALE GENOMIC DNA]</scope>
    <source>
        <strain evidence="3 4">CGMCC 4.1883</strain>
    </source>
</reference>
<dbReference type="SUPFAM" id="SSF51294">
    <property type="entry name" value="Hedgehog/intein (Hint) domain"/>
    <property type="match status" value="1"/>
</dbReference>
<evidence type="ECO:0000256" key="1">
    <source>
        <dbReference type="SAM" id="MobiDB-lite"/>
    </source>
</evidence>
<dbReference type="InterPro" id="IPR036844">
    <property type="entry name" value="Hint_dom_sf"/>
</dbReference>
<organism evidence="3 4">
    <name type="scientific">Streptomyces thermocarboxydus</name>
    <dbReference type="NCBI Taxonomy" id="59299"/>
    <lineage>
        <taxon>Bacteria</taxon>
        <taxon>Bacillati</taxon>
        <taxon>Actinomycetota</taxon>
        <taxon>Actinomycetes</taxon>
        <taxon>Kitasatosporales</taxon>
        <taxon>Streptomycetaceae</taxon>
        <taxon>Streptomyces</taxon>
    </lineage>
</organism>
<feature type="region of interest" description="Disordered" evidence="1">
    <location>
        <begin position="1"/>
        <end position="56"/>
    </location>
</feature>
<protein>
    <submittedName>
        <fullName evidence="3">Polymorphic toxin-type HINT domain-containing protein</fullName>
    </submittedName>
</protein>
<evidence type="ECO:0000313" key="4">
    <source>
        <dbReference type="Proteomes" id="UP001257895"/>
    </source>
</evidence>